<dbReference type="Proteomes" id="UP000037387">
    <property type="component" value="Unassembled WGS sequence"/>
</dbReference>
<evidence type="ECO:0000313" key="3">
    <source>
        <dbReference type="Proteomes" id="UP000037387"/>
    </source>
</evidence>
<gene>
    <name evidence="2" type="ORF">M768_10190</name>
</gene>
<proteinExistence type="predicted"/>
<protein>
    <recommendedName>
        <fullName evidence="1">UspA domain-containing protein</fullName>
    </recommendedName>
</protein>
<comment type="caution">
    <text evidence="2">The sequence shown here is derived from an EMBL/GenBank/DDBJ whole genome shotgun (WGS) entry which is preliminary data.</text>
</comment>
<dbReference type="AlphaFoldDB" id="A0A0M0F6U2"/>
<dbReference type="Pfam" id="PF00582">
    <property type="entry name" value="Usp"/>
    <property type="match status" value="1"/>
</dbReference>
<evidence type="ECO:0000259" key="1">
    <source>
        <dbReference type="Pfam" id="PF00582"/>
    </source>
</evidence>
<dbReference type="SUPFAM" id="SSF52402">
    <property type="entry name" value="Adenine nucleotide alpha hydrolases-like"/>
    <property type="match status" value="1"/>
</dbReference>
<reference evidence="2 3" key="1">
    <citation type="journal article" date="2015" name="Sci. Rep.">
        <title>Functional and structural properties of a novel cellulosome-like multienzyme complex: efficient glycoside hydrolysis of water-insoluble 7-xylosyl-10-deacetylpaclitaxel.</title>
        <authorList>
            <person name="Dou T.Y."/>
            <person name="Luan H.W."/>
            <person name="Ge G.B."/>
            <person name="Dong M.M."/>
            <person name="Zou H.F."/>
            <person name="He Y.Q."/>
            <person name="Cui P."/>
            <person name="Wang J.Y."/>
            <person name="Hao D.C."/>
            <person name="Yang S.L."/>
            <person name="Yang L."/>
        </authorList>
    </citation>
    <scope>NUCLEOTIDE SEQUENCE [LARGE SCALE GENOMIC DNA]</scope>
    <source>
        <strain evidence="2 3">F16</strain>
    </source>
</reference>
<evidence type="ECO:0000313" key="2">
    <source>
        <dbReference type="EMBL" id="KON73300.1"/>
    </source>
</evidence>
<organism evidence="2 3">
    <name type="scientific">Cellulosimicrobium cellulans F16</name>
    <dbReference type="NCBI Taxonomy" id="1350482"/>
    <lineage>
        <taxon>Bacteria</taxon>
        <taxon>Bacillati</taxon>
        <taxon>Actinomycetota</taxon>
        <taxon>Actinomycetes</taxon>
        <taxon>Micrococcales</taxon>
        <taxon>Promicromonosporaceae</taxon>
        <taxon>Cellulosimicrobium</taxon>
    </lineage>
</organism>
<keyword evidence="3" id="KW-1185">Reference proteome</keyword>
<dbReference type="InterPro" id="IPR014729">
    <property type="entry name" value="Rossmann-like_a/b/a_fold"/>
</dbReference>
<dbReference type="PATRIC" id="fig|1350482.3.peg.2049"/>
<dbReference type="RefSeq" id="WP_260665812.1">
    <property type="nucleotide sequence ID" value="NZ_KQ435290.1"/>
</dbReference>
<name>A0A0M0F6U2_CELCE</name>
<dbReference type="EMBL" id="ATNL01000008">
    <property type="protein sequence ID" value="KON73300.1"/>
    <property type="molecule type" value="Genomic_DNA"/>
</dbReference>
<dbReference type="InterPro" id="IPR006016">
    <property type="entry name" value="UspA"/>
</dbReference>
<sequence length="80" mass="8900">MAWELRYLAGRPDRALTHLARAVDAAVLVVGTRAPGSTAHLRELVEGSVAAHLAHHQHRPVLTVPLAVVDWKELRTPWER</sequence>
<dbReference type="Gene3D" id="3.40.50.620">
    <property type="entry name" value="HUPs"/>
    <property type="match status" value="1"/>
</dbReference>
<accession>A0A0M0F6U2</accession>
<feature type="domain" description="UspA" evidence="1">
    <location>
        <begin position="6"/>
        <end position="65"/>
    </location>
</feature>